<feature type="transmembrane region" description="Helical" evidence="3">
    <location>
        <begin position="2226"/>
        <end position="2247"/>
    </location>
</feature>
<reference evidence="5" key="1">
    <citation type="journal article" date="2014" name="Nucleic Acids Res.">
        <title>The evolutionary dynamics of variant antigen genes in Babesia reveal a history of genomic innovation underlying host-parasite interaction.</title>
        <authorList>
            <person name="Jackson A.P."/>
            <person name="Otto T.D."/>
            <person name="Darby A."/>
            <person name="Ramaprasad A."/>
            <person name="Xia D."/>
            <person name="Echaide I.E."/>
            <person name="Farber M."/>
            <person name="Gahlot S."/>
            <person name="Gamble J."/>
            <person name="Gupta D."/>
            <person name="Gupta Y."/>
            <person name="Jackson L."/>
            <person name="Malandrin L."/>
            <person name="Malas T.B."/>
            <person name="Moussa E."/>
            <person name="Nair M."/>
            <person name="Reid A.J."/>
            <person name="Sanders M."/>
            <person name="Sharma J."/>
            <person name="Tracey A."/>
            <person name="Quail M.A."/>
            <person name="Weir W."/>
            <person name="Wastling J.M."/>
            <person name="Hall N."/>
            <person name="Willadsen P."/>
            <person name="Lingelbach K."/>
            <person name="Shiels B."/>
            <person name="Tait A."/>
            <person name="Berriman M."/>
            <person name="Allred D.R."/>
            <person name="Pain A."/>
        </authorList>
    </citation>
    <scope>NUCLEOTIDE SEQUENCE [LARGE SCALE GENOMIC DNA]</scope>
    <source>
        <strain evidence="5">Bond</strain>
    </source>
</reference>
<keyword evidence="3" id="KW-1133">Transmembrane helix</keyword>
<dbReference type="GeneID" id="24565002"/>
<dbReference type="VEuPathDB" id="PiroplasmaDB:BBBOND_0303650"/>
<name>A0A061D6Y1_BABBI</name>
<evidence type="ECO:0000256" key="3">
    <source>
        <dbReference type="SAM" id="Phobius"/>
    </source>
</evidence>
<evidence type="ECO:0000313" key="4">
    <source>
        <dbReference type="EMBL" id="CDR96461.1"/>
    </source>
</evidence>
<dbReference type="OrthoDB" id="367204at2759"/>
<evidence type="ECO:0000256" key="2">
    <source>
        <dbReference type="SAM" id="MobiDB-lite"/>
    </source>
</evidence>
<keyword evidence="5" id="KW-1185">Reference proteome</keyword>
<sequence length="2288" mass="258891">MAPQFKKLTDCPENLREAIDWLIQVRHGGNDNKGLEKLGKALKEFIADAIWNTQNSLDKKRDEIDKIYDVAEKLSKIAKLDDQEMSFINLQKDLEPFLENLQINSKDPDKSILTRLCTGLETFLGFNKDSKGYTGQGIVYSDMDRLCDAVMAFLHGVLESVKDDDAVTTYDRYVKIESKDGLDTVLDFIVRQIGKGREGLLESVMRVRQWLEGYERRVGERTGNVRDILNSLRSRINDRIDDITEQRQDSLKDQLNYWQTVTQDFLGMSETAKNFLRDLDQGFQKQLDTSANAVIEAIKVLETSTNNKGFTMAVTAVQNAFDTLPGEVDKFISDNIKSTIMEHKAKVELLKKEVKEKMDASRDTFMINGIKMAKVDLMKAVITFSKNAMNMGGLNNSVVKQVIETLEKRLKDDAEKVNDANSLNALKSNPVEMQIVNIITSLNGKMATDSTNGLSSLMEKIVKPEDVFRDNHDAALLQLVNNAKNDMQKALECADEHAKNRGGLNNNAVARVISAIQNKLDQEAERIETLDKLKELKRKFMDGEQITQITNALSKDSTASHVKSGLQQLTTSIEAPEELFRKAHQDKLAGLAQNAEDDLEKLISKAQECIKTHGGVNNRKFLKVIINIEGKLGSLESSNGIIDTFQKLKALKNPYMDGQIRSITTTLNDNDAASNVKSSLEGPKMSIKAPDKIFNDTHKTNLDRLAGKAQEDLQNAIDNAIKYVESSQGSLQRNIVGAFEGVLKSFKQGQKTVTELKNTIEKEFKRLTNISTTLTISHKGNVQSKLNQLDENKILAVKGILKPQTSEQVSEDQLNSWFKSANSYLLTYVLGEANDEIIKADHEYQTAVKAQLMQIKSKIKNFEQKAETNNLGDITSDLESNFLYIQSAITNHSVYETDKSGRQEYFNHLTILITDTVSILKTAYQKAYSTTAKTYLSGAIKEIKERVENAEEQYKDTVIRLIQKIEGTVSEIKNRAGKDKLEELSTSLKHFEDIQSAITTKSVFSEDIIERQQFFENLKSQINNTVATLHQAYKNAYQSAAKSYLSGAIMTIKYKVEAAEGTYKAAIRGCIEQVRNKITTLQDADFKQNSDRARLTAKLTSDFGQLEAEVAKNSAFDEDFTSRKQCFTQLQTLIKNTVETLSSFYEKAYQSAAKTYLSNAIKNIKDEVQKAEVQYARACKANSVDIKNMIMQLRDESTKKELERFVTDLTQPFDNWIYAIRKNSAFQMDYEGRKQCFEKLKDLIRNTVNTIILAATTFDTCASRAVIYLTESFKNAETGIDKLGVGIMDKVKAAFDKVITEVYAMYSEDKIALLKSLKNCVEEQKREVDRIIGIELKKGIKGFLHLLKMWIDKKSGDLKKAQDLKSLADLFEHLNKHLHRYVKFQHDGLEVGDDSDDDDDDSLSPTPAVRQVTPSISGGGYRARPAVQSVSSKDPNAPQPAGRAGYLGKVRTPSTGQQFLSPQLTKDPISDCFDRIDHHTRGLFGTLSAGYFSKSFASKREEFVQFLDSIRPFKSGEHCDTLLYILMSCLQSFLKELGKAYISTYCGAAYVFEWELDGEKCAKAFLTILEILYHDLDGLRNKCKDAKLYRANKLCLKEDDNRRANHLGIWFDHRGFTVSDNKDKQDGELDTNKTGENIIGMIAGTSVTTAAKNIYKGQDDTTGALKSLHEYLEDYYRVCHHRLIPDARAPTTIYEMLHWLGGLWYNPVAEPLRDSLRKLLEDVERENKVETDKLQVALPYRRSVSMSRTLTRNELIYVFNNSTIRSNLLLIAILGHGQEDGRYACDFLTNPDDLLYPSNPDKCLDLLVEVSLRVNHQIRFLFKQCHNGPECGGWRDCLYGKGIGGSRWQCNKLQCPNQECEQKCRQHYSCGVKSPLQLFLEDGLLGFLPHPFEKPDCKITCSLQNHNGIPCKTPMGFRDLSIRASHQQKGERIKKVLDWFCGTENESLNLLCSYFLLLLRRPPQTLCDMFAFYYNFLDHYDDDRSTQKEHRRLAFNNAVTKANLGRPFGALNPSTILCTSKHVPSDGKPTHEKGDLFGVLSCNPEDSPTMPCGRYLQSIGDDIRLLYYGEHASVYLSWIIYQAETFYNLLRDLCDKCCKKCTSPKSICYGTRCTRDCQVKTVYESNKSDDHKADLKALDGKKHNDECNSIVNCSNTHSILYTYGFTFGSPFDLSGGNNKMEKKRTCKDFCRALDNVLNKEKDVEAPLAKLVFDIIPEYLWVIREPFFYTTVALWLLSLFYLLHIMVIRLDLLHIKSHLHSPSSHRIAAQSLLAAARVGRLSKISYLQT</sequence>
<organism evidence="4 5">
    <name type="scientific">Babesia bigemina</name>
    <dbReference type="NCBI Taxonomy" id="5866"/>
    <lineage>
        <taxon>Eukaryota</taxon>
        <taxon>Sar</taxon>
        <taxon>Alveolata</taxon>
        <taxon>Apicomplexa</taxon>
        <taxon>Aconoidasida</taxon>
        <taxon>Piroplasmida</taxon>
        <taxon>Babesiidae</taxon>
        <taxon>Babesia</taxon>
    </lineage>
</organism>
<dbReference type="Proteomes" id="UP000033188">
    <property type="component" value="Chromosome 3"/>
</dbReference>
<evidence type="ECO:0000256" key="1">
    <source>
        <dbReference type="SAM" id="Coils"/>
    </source>
</evidence>
<keyword evidence="3" id="KW-0472">Membrane</keyword>
<dbReference type="KEGG" id="bbig:BBBOND_0303650"/>
<feature type="compositionally biased region" description="Acidic residues" evidence="2">
    <location>
        <begin position="1390"/>
        <end position="1402"/>
    </location>
</feature>
<proteinExistence type="predicted"/>
<keyword evidence="3" id="KW-0812">Transmembrane</keyword>
<accession>A0A061D6Y1</accession>
<feature type="coiled-coil region" evidence="1">
    <location>
        <begin position="333"/>
        <end position="360"/>
    </location>
</feature>
<feature type="coiled-coil region" evidence="1">
    <location>
        <begin position="933"/>
        <end position="964"/>
    </location>
</feature>
<protein>
    <submittedName>
        <fullName evidence="4">Uncharacterized protein</fullName>
    </submittedName>
</protein>
<feature type="coiled-coil region" evidence="1">
    <location>
        <begin position="1154"/>
        <end position="1181"/>
    </location>
</feature>
<gene>
    <name evidence="4" type="ORF">BBBOND_0303650</name>
</gene>
<dbReference type="EMBL" id="LK391709">
    <property type="protein sequence ID" value="CDR96461.1"/>
    <property type="molecule type" value="Genomic_DNA"/>
</dbReference>
<keyword evidence="1" id="KW-0175">Coiled coil</keyword>
<feature type="coiled-coil region" evidence="1">
    <location>
        <begin position="585"/>
        <end position="612"/>
    </location>
</feature>
<feature type="region of interest" description="Disordered" evidence="2">
    <location>
        <begin position="1390"/>
        <end position="1448"/>
    </location>
</feature>
<dbReference type="RefSeq" id="XP_012768647.1">
    <property type="nucleotide sequence ID" value="XM_012913193.1"/>
</dbReference>
<evidence type="ECO:0000313" key="5">
    <source>
        <dbReference type="Proteomes" id="UP000033188"/>
    </source>
</evidence>